<keyword evidence="1" id="KW-0812">Transmembrane</keyword>
<evidence type="ECO:0000256" key="1">
    <source>
        <dbReference type="SAM" id="Phobius"/>
    </source>
</evidence>
<sequence length="191" mass="19398">MSHSQADLRRPGTVNATVACSIASALGTFAGALAVVAGGRPLAERNVEQAVQEDPQLLGLPAGTTTADLKAMAGPTWEALVGDRFGTLLARGVLASSLGLCLLVFGLYAGRASVWSRVMATVSAVLVVPVHTLVWHDFPPPSVTAATLPALATAVAAVVLAWLPPSGRYAEQLGNGMRNAPAPQPTAAVSG</sequence>
<evidence type="ECO:0000313" key="3">
    <source>
        <dbReference type="Proteomes" id="UP000288351"/>
    </source>
</evidence>
<name>A0A401QY58_STRNR</name>
<feature type="transmembrane region" description="Helical" evidence="1">
    <location>
        <begin position="118"/>
        <end position="136"/>
    </location>
</feature>
<gene>
    <name evidence="2" type="ORF">SALB_03007</name>
</gene>
<organism evidence="2 3">
    <name type="scientific">Streptomyces noursei</name>
    <name type="common">Streptomyces albulus</name>
    <dbReference type="NCBI Taxonomy" id="1971"/>
    <lineage>
        <taxon>Bacteria</taxon>
        <taxon>Bacillati</taxon>
        <taxon>Actinomycetota</taxon>
        <taxon>Actinomycetes</taxon>
        <taxon>Kitasatosporales</taxon>
        <taxon>Streptomycetaceae</taxon>
        <taxon>Streptomyces</taxon>
    </lineage>
</organism>
<feature type="transmembrane region" description="Helical" evidence="1">
    <location>
        <begin position="12"/>
        <end position="37"/>
    </location>
</feature>
<accession>A0A401QY58</accession>
<dbReference type="AlphaFoldDB" id="A0A401QY58"/>
<protein>
    <submittedName>
        <fullName evidence="2">Uncharacterized protein</fullName>
    </submittedName>
</protein>
<feature type="transmembrane region" description="Helical" evidence="1">
    <location>
        <begin position="142"/>
        <end position="163"/>
    </location>
</feature>
<keyword evidence="1" id="KW-1133">Transmembrane helix</keyword>
<feature type="transmembrane region" description="Helical" evidence="1">
    <location>
        <begin position="88"/>
        <end position="109"/>
    </location>
</feature>
<dbReference type="RefSeq" id="WP_016572774.1">
    <property type="nucleotide sequence ID" value="NZ_BHXC01000006.1"/>
</dbReference>
<reference evidence="2 3" key="1">
    <citation type="journal article" date="2019" name="Microbiol. Resour. Announc.">
        <title>Draft Genome Sequence of the Most Traditional epsilon-Poly-l-Lysine Producer, Streptomyces albulus NBRC14147.</title>
        <authorList>
            <person name="Yamanaka K."/>
            <person name="Hamano Y."/>
        </authorList>
    </citation>
    <scope>NUCLEOTIDE SEQUENCE [LARGE SCALE GENOMIC DNA]</scope>
    <source>
        <strain evidence="2 3">NBRC 14147</strain>
    </source>
</reference>
<evidence type="ECO:0000313" key="2">
    <source>
        <dbReference type="EMBL" id="GCB90303.1"/>
    </source>
</evidence>
<keyword evidence="1" id="KW-0472">Membrane</keyword>
<dbReference type="EMBL" id="BHXC01000006">
    <property type="protein sequence ID" value="GCB90303.1"/>
    <property type="molecule type" value="Genomic_DNA"/>
</dbReference>
<comment type="caution">
    <text evidence="2">The sequence shown here is derived from an EMBL/GenBank/DDBJ whole genome shotgun (WGS) entry which is preliminary data.</text>
</comment>
<proteinExistence type="predicted"/>
<dbReference type="Proteomes" id="UP000288351">
    <property type="component" value="Unassembled WGS sequence"/>
</dbReference>